<accession>A0ACC7NTX7</accession>
<keyword evidence="2" id="KW-1185">Reference proteome</keyword>
<gene>
    <name evidence="1" type="ORF">ACI1P1_00695</name>
</gene>
<reference evidence="1" key="1">
    <citation type="submission" date="2024-12" db="EMBL/GenBank/DDBJ databases">
        <authorList>
            <person name="Wu N."/>
        </authorList>
    </citation>
    <scope>NUCLEOTIDE SEQUENCE</scope>
    <source>
        <strain evidence="1">P15</strain>
    </source>
</reference>
<dbReference type="Proteomes" id="UP001631969">
    <property type="component" value="Unassembled WGS sequence"/>
</dbReference>
<organism evidence="1 2">
    <name type="scientific">Paenibacillus mesotrionivorans</name>
    <dbReference type="NCBI Taxonomy" id="3160968"/>
    <lineage>
        <taxon>Bacteria</taxon>
        <taxon>Bacillati</taxon>
        <taxon>Bacillota</taxon>
        <taxon>Bacilli</taxon>
        <taxon>Bacillales</taxon>
        <taxon>Paenibacillaceae</taxon>
        <taxon>Paenibacillus</taxon>
    </lineage>
</organism>
<name>A0ACC7NTX7_9BACL</name>
<evidence type="ECO:0000313" key="1">
    <source>
        <dbReference type="EMBL" id="MFM9326804.1"/>
    </source>
</evidence>
<sequence>MKIWELVRMALRTVISNPMRSILTMLGVIIGVGSVVALVAIGQGSTAKVSDEISGLGTNLLVVNIQNTGRATQLNYEELMQLEQFSEFNWVAPTISKGSSNVKYDRTKASYSVIGTNDRYGSMNKVTMASGRFIAEPDLEFRNNVVVLGSDVAKTFFGFLDPVGQEVNIDGVVFSVIGVMEQKGKNINNTSIDTTVIMPLTTAQRQFKLGSLRTTYVEAASKEDVATAEQTLKDYLYYKFKSDSGYEILNQNEMMKTQEAIAAQMSYMLAGIAAISLLVGGIGIMNIMLVTVSERTREIGIRKSIGAKRRNILFQFLVESIVLSGLGGLIGLLVGIGISYGIEYFNSSMPTQVSLWVSLAAFLFSVLVGVLFGLYPANKASKLRPIDALRFD</sequence>
<protein>
    <submittedName>
        <fullName evidence="1">ABC transporter permease</fullName>
    </submittedName>
</protein>
<dbReference type="EMBL" id="JBJURJ010000001">
    <property type="protein sequence ID" value="MFM9326804.1"/>
    <property type="molecule type" value="Genomic_DNA"/>
</dbReference>
<proteinExistence type="predicted"/>
<comment type="caution">
    <text evidence="1">The sequence shown here is derived from an EMBL/GenBank/DDBJ whole genome shotgun (WGS) entry which is preliminary data.</text>
</comment>
<evidence type="ECO:0000313" key="2">
    <source>
        <dbReference type="Proteomes" id="UP001631969"/>
    </source>
</evidence>